<dbReference type="InterPro" id="IPR057106">
    <property type="entry name" value="NXPE4_C"/>
</dbReference>
<evidence type="ECO:0000259" key="3">
    <source>
        <dbReference type="Pfam" id="PF24536"/>
    </source>
</evidence>
<keyword evidence="5" id="KW-1185">Reference proteome</keyword>
<accession>V4AF87</accession>
<organism evidence="4 5">
    <name type="scientific">Lottia gigantea</name>
    <name type="common">Giant owl limpet</name>
    <dbReference type="NCBI Taxonomy" id="225164"/>
    <lineage>
        <taxon>Eukaryota</taxon>
        <taxon>Metazoa</taxon>
        <taxon>Spiralia</taxon>
        <taxon>Lophotrochozoa</taxon>
        <taxon>Mollusca</taxon>
        <taxon>Gastropoda</taxon>
        <taxon>Patellogastropoda</taxon>
        <taxon>Lottioidea</taxon>
        <taxon>Lottiidae</taxon>
        <taxon>Lottia</taxon>
    </lineage>
</organism>
<dbReference type="OrthoDB" id="5950832at2759"/>
<evidence type="ECO:0000256" key="1">
    <source>
        <dbReference type="ARBA" id="ARBA00005431"/>
    </source>
</evidence>
<sequence length="615" mass="70738">MSDFIRYHTGVHRYLTFFCIILVVSIVLYLVPHSSPCGCTICKPIILSSSNHRPKPDEVQMAKTEKQLVYRSFKPKYCSMKKSKPHCVGPNSIYHLGVNQSIDIVTACFPTEVTLTDIPLQDKNFPPANKVLPIETETMNDADFFDMSQTTSVEDTKFHFENPNKSLNVGDVVKVRMDLIDKAGRPRTVGGDDVRVLIQSQNLEYKACADVVDLKNGSYLVTFIMLWEGNSSISISVPYTREIIATMLKWRRQYKTVFYYYGYFKLGNLQEYTVCSPFSTIPGYTRLCDLALVNDGLPWFCGQPLNTALNCDNLVSIHDLDFSEIPVNNALYSTFARKNMNMKITSKIQLHAVRARNSIKKKNCNQMQPKETWDTKMPSGFALKGQWINFKCNNFVNLKTAPLCLRNTTLVLYGDSTTRQWYSYIVTQLTKCKLVTQKWSGRKWYDNSECVDTKLDFTIKWLPQILPFSKGSRVPGGKLNLRSVSTHLDQLPANGRIIFVFHLYAHITRQHYSLYWDHVISLKSSVRNALKRNKELTIAIKSPYVFYSSDCMSTLNDYHGKLFIEILHKEFAEFKDSVIFLNYWEMTQAVENYGIHPPQSTVWEHIRHLLGLVCK</sequence>
<dbReference type="HOGENOM" id="CLU_022282_0_0_1"/>
<dbReference type="OMA" id="IYIQWQR"/>
<reference evidence="4 5" key="1">
    <citation type="journal article" date="2013" name="Nature">
        <title>Insights into bilaterian evolution from three spiralian genomes.</title>
        <authorList>
            <person name="Simakov O."/>
            <person name="Marletaz F."/>
            <person name="Cho S.J."/>
            <person name="Edsinger-Gonzales E."/>
            <person name="Havlak P."/>
            <person name="Hellsten U."/>
            <person name="Kuo D.H."/>
            <person name="Larsson T."/>
            <person name="Lv J."/>
            <person name="Arendt D."/>
            <person name="Savage R."/>
            <person name="Osoegawa K."/>
            <person name="de Jong P."/>
            <person name="Grimwood J."/>
            <person name="Chapman J.A."/>
            <person name="Shapiro H."/>
            <person name="Aerts A."/>
            <person name="Otillar R.P."/>
            <person name="Terry A.Y."/>
            <person name="Boore J.L."/>
            <person name="Grigoriev I.V."/>
            <person name="Lindberg D.R."/>
            <person name="Seaver E.C."/>
            <person name="Weisblat D.A."/>
            <person name="Putnam N.H."/>
            <person name="Rokhsar D.S."/>
        </authorList>
    </citation>
    <scope>NUCLEOTIDE SEQUENCE [LARGE SCALE GENOMIC DNA]</scope>
</reference>
<feature type="transmembrane region" description="Helical" evidence="2">
    <location>
        <begin position="12"/>
        <end position="31"/>
    </location>
</feature>
<evidence type="ECO:0000313" key="4">
    <source>
        <dbReference type="EMBL" id="ESO92011.1"/>
    </source>
</evidence>
<proteinExistence type="inferred from homology"/>
<feature type="domain" description="NXPE C-terminal" evidence="3">
    <location>
        <begin position="387"/>
        <end position="614"/>
    </location>
</feature>
<dbReference type="STRING" id="225164.V4AF87"/>
<dbReference type="InterPro" id="IPR026845">
    <property type="entry name" value="NXPH/NXPE"/>
</dbReference>
<dbReference type="Pfam" id="PF06312">
    <property type="entry name" value="Neurexophilin"/>
    <property type="match status" value="1"/>
</dbReference>
<evidence type="ECO:0000313" key="5">
    <source>
        <dbReference type="Proteomes" id="UP000030746"/>
    </source>
</evidence>
<dbReference type="Proteomes" id="UP000030746">
    <property type="component" value="Unassembled WGS sequence"/>
</dbReference>
<keyword evidence="2" id="KW-0812">Transmembrane</keyword>
<dbReference type="KEGG" id="lgi:LOTGIDRAFT_163018"/>
<dbReference type="PANTHER" id="PTHR16165:SF5">
    <property type="entry name" value="NXPE FAMILY MEMBER 3"/>
    <property type="match status" value="1"/>
</dbReference>
<dbReference type="RefSeq" id="XP_009057320.1">
    <property type="nucleotide sequence ID" value="XM_009059072.1"/>
</dbReference>
<comment type="similarity">
    <text evidence="1">Belongs to the NXPE family.</text>
</comment>
<dbReference type="EMBL" id="KB202163">
    <property type="protein sequence ID" value="ESO92011.1"/>
    <property type="molecule type" value="Genomic_DNA"/>
</dbReference>
<dbReference type="AlphaFoldDB" id="V4AF87"/>
<keyword evidence="2" id="KW-1133">Transmembrane helix</keyword>
<gene>
    <name evidence="4" type="ORF">LOTGIDRAFT_163018</name>
</gene>
<dbReference type="InterPro" id="IPR014756">
    <property type="entry name" value="Ig_E-set"/>
</dbReference>
<dbReference type="SUPFAM" id="SSF81296">
    <property type="entry name" value="E set domains"/>
    <property type="match status" value="1"/>
</dbReference>
<evidence type="ECO:0000256" key="2">
    <source>
        <dbReference type="SAM" id="Phobius"/>
    </source>
</evidence>
<protein>
    <recommendedName>
        <fullName evidence="3">NXPE C-terminal domain-containing protein</fullName>
    </recommendedName>
</protein>
<keyword evidence="2" id="KW-0472">Membrane</keyword>
<dbReference type="CTD" id="20239229"/>
<dbReference type="Pfam" id="PF24536">
    <property type="entry name" value="NXPE4_C"/>
    <property type="match status" value="1"/>
</dbReference>
<dbReference type="InterPro" id="IPR013783">
    <property type="entry name" value="Ig-like_fold"/>
</dbReference>
<name>V4AF87_LOTGI</name>
<dbReference type="PANTHER" id="PTHR16165">
    <property type="entry name" value="NXPE FAMILY MEMBER"/>
    <property type="match status" value="1"/>
</dbReference>
<dbReference type="GeneID" id="20239229"/>
<dbReference type="Gene3D" id="2.60.40.10">
    <property type="entry name" value="Immunoglobulins"/>
    <property type="match status" value="1"/>
</dbReference>